<comment type="subunit">
    <text evidence="4">The basal body constitutes a major portion of the flagellar organelle and consists of five rings (E,L,P,S, and M) mounted on a central rod. The rod consists of about 26 subunits of FlgG in the distal portion, and FlgB, FlgC and FlgF are thought to build up the proximal portion of the rod with about 6 subunits each.</text>
</comment>
<evidence type="ECO:0000256" key="3">
    <source>
        <dbReference type="ARBA" id="ARBA00023143"/>
    </source>
</evidence>
<dbReference type="InterPro" id="IPR019776">
    <property type="entry name" value="Flagellar_basal_body_rod_CS"/>
</dbReference>
<dbReference type="AlphaFoldDB" id="A0A074JAC1"/>
<dbReference type="PANTHER" id="PTHR30435">
    <property type="entry name" value="FLAGELLAR PROTEIN"/>
    <property type="match status" value="1"/>
</dbReference>
<evidence type="ECO:0000259" key="6">
    <source>
        <dbReference type="Pfam" id="PF06429"/>
    </source>
</evidence>
<dbReference type="Pfam" id="PF06429">
    <property type="entry name" value="Flg_bbr_C"/>
    <property type="match status" value="1"/>
</dbReference>
<dbReference type="Pfam" id="PF22692">
    <property type="entry name" value="LlgE_F_G_D1"/>
    <property type="match status" value="1"/>
</dbReference>
<evidence type="ECO:0000256" key="4">
    <source>
        <dbReference type="RuleBase" id="RU362116"/>
    </source>
</evidence>
<evidence type="ECO:0000259" key="7">
    <source>
        <dbReference type="Pfam" id="PF22692"/>
    </source>
</evidence>
<dbReference type="InterPro" id="IPR001444">
    <property type="entry name" value="Flag_bb_rod_N"/>
</dbReference>
<name>A0A074JAC1_9RHOB</name>
<dbReference type="NCBIfam" id="TIGR03506">
    <property type="entry name" value="FlgEFG_subfam"/>
    <property type="match status" value="1"/>
</dbReference>
<comment type="caution">
    <text evidence="8">The sequence shown here is derived from an EMBL/GenBank/DDBJ whole genome shotgun (WGS) entry which is preliminary data.</text>
</comment>
<evidence type="ECO:0000313" key="9">
    <source>
        <dbReference type="Proteomes" id="UP000027432"/>
    </source>
</evidence>
<dbReference type="SUPFAM" id="SSF117143">
    <property type="entry name" value="Flagellar hook protein flgE"/>
    <property type="match status" value="1"/>
</dbReference>
<keyword evidence="3 4" id="KW-0975">Bacterial flagellum</keyword>
<dbReference type="NCBIfam" id="NF009332">
    <property type="entry name" value="PRK12690.1"/>
    <property type="match status" value="1"/>
</dbReference>
<comment type="subcellular location">
    <subcellularLocation>
        <location evidence="1 4">Bacterial flagellum basal body</location>
    </subcellularLocation>
</comment>
<protein>
    <recommendedName>
        <fullName evidence="4">Flagellar basal-body rod protein FlgF</fullName>
    </recommendedName>
</protein>
<dbReference type="RefSeq" id="WP_038075950.1">
    <property type="nucleotide sequence ID" value="NZ_AUND01000012.1"/>
</dbReference>
<dbReference type="NCBIfam" id="TIGR02490">
    <property type="entry name" value="flgF"/>
    <property type="match status" value="1"/>
</dbReference>
<reference evidence="8 9" key="1">
    <citation type="submission" date="2013-07" db="EMBL/GenBank/DDBJ databases">
        <title>Thioclava pacifica DSM 10166 Genome Sequencing.</title>
        <authorList>
            <person name="Lai Q."/>
            <person name="Shao Z."/>
        </authorList>
    </citation>
    <scope>NUCLEOTIDE SEQUENCE [LARGE SCALE GENOMIC DNA]</scope>
    <source>
        <strain evidence="8 9">DSM 10166</strain>
    </source>
</reference>
<dbReference type="PROSITE" id="PS00588">
    <property type="entry name" value="FLAGELLA_BB_ROD"/>
    <property type="match status" value="1"/>
</dbReference>
<dbReference type="STRING" id="1353537.TP2_06340"/>
<dbReference type="InterPro" id="IPR053967">
    <property type="entry name" value="LlgE_F_G-like_D1"/>
</dbReference>
<accession>A0A074JAC1</accession>
<feature type="domain" description="Flagellar basal body rod protein N-terminal" evidence="5">
    <location>
        <begin position="5"/>
        <end position="35"/>
    </location>
</feature>
<dbReference type="EMBL" id="AUND01000012">
    <property type="protein sequence ID" value="KEO54546.1"/>
    <property type="molecule type" value="Genomic_DNA"/>
</dbReference>
<evidence type="ECO:0000313" key="8">
    <source>
        <dbReference type="EMBL" id="KEO54546.1"/>
    </source>
</evidence>
<gene>
    <name evidence="8" type="ORF">TP2_06340</name>
</gene>
<dbReference type="Proteomes" id="UP000027432">
    <property type="component" value="Unassembled WGS sequence"/>
</dbReference>
<dbReference type="GO" id="GO:0071978">
    <property type="term" value="P:bacterial-type flagellum-dependent swarming motility"/>
    <property type="evidence" value="ECO:0007669"/>
    <property type="project" value="TreeGrafter"/>
</dbReference>
<comment type="similarity">
    <text evidence="2 4">Belongs to the flagella basal body rod proteins family.</text>
</comment>
<sequence length="238" mass="25286">MDNAIYTTLTRQSGLMQEMRAVANNIANVSTTGFRREGVIFSEYLAGLEGNEPSLSMAYAHGRHVDQSQGGLTRTGGTFDFAIEGEGFFMIETPQGNQLTRAGSFIPSPEGELLTPDGFRLLDPGGTPIAIPSGTTDVALAPDGTLSAGGNPIAQVGIFTPSDPSGLRHVGGTRFSAEAGAEPVEGAVLMQGYLEESNVDPVSEIARMIEVQRAYEMGQTFLDREDERIRGVISTLGR</sequence>
<dbReference type="GO" id="GO:0030694">
    <property type="term" value="C:bacterial-type flagellum basal body, rod"/>
    <property type="evidence" value="ECO:0007669"/>
    <property type="project" value="UniProtKB-UniRule"/>
</dbReference>
<dbReference type="InterPro" id="IPR037925">
    <property type="entry name" value="FlgE/F/G-like"/>
</dbReference>
<feature type="domain" description="Flagellar basal-body/hook protein C-terminal" evidence="6">
    <location>
        <begin position="190"/>
        <end position="229"/>
    </location>
</feature>
<evidence type="ECO:0000256" key="2">
    <source>
        <dbReference type="ARBA" id="ARBA00009677"/>
    </source>
</evidence>
<evidence type="ECO:0000259" key="5">
    <source>
        <dbReference type="Pfam" id="PF00460"/>
    </source>
</evidence>
<dbReference type="InterPro" id="IPR010930">
    <property type="entry name" value="Flg_bb/hook_C_dom"/>
</dbReference>
<feature type="domain" description="Flagellar hook protein FlgE/F/G-like D1" evidence="7">
    <location>
        <begin position="82"/>
        <end position="148"/>
    </location>
</feature>
<proteinExistence type="inferred from homology"/>
<dbReference type="eggNOG" id="COG4786">
    <property type="taxonomic scope" value="Bacteria"/>
</dbReference>
<keyword evidence="9" id="KW-1185">Reference proteome</keyword>
<dbReference type="InterPro" id="IPR020013">
    <property type="entry name" value="Flagellar_FlgE/F/G"/>
</dbReference>
<organism evidence="8 9">
    <name type="scientific">Thioclava pacifica DSM 10166</name>
    <dbReference type="NCBI Taxonomy" id="1353537"/>
    <lineage>
        <taxon>Bacteria</taxon>
        <taxon>Pseudomonadati</taxon>
        <taxon>Pseudomonadota</taxon>
        <taxon>Alphaproteobacteria</taxon>
        <taxon>Rhodobacterales</taxon>
        <taxon>Paracoccaceae</taxon>
        <taxon>Thioclava</taxon>
    </lineage>
</organism>
<dbReference type="PANTHER" id="PTHR30435:SF19">
    <property type="entry name" value="FLAGELLAR BASAL-BODY ROD PROTEIN FLGG"/>
    <property type="match status" value="1"/>
</dbReference>
<dbReference type="InterPro" id="IPR012836">
    <property type="entry name" value="FlgF"/>
</dbReference>
<dbReference type="OrthoDB" id="9804559at2"/>
<dbReference type="Pfam" id="PF00460">
    <property type="entry name" value="Flg_bb_rod"/>
    <property type="match status" value="1"/>
</dbReference>
<evidence type="ECO:0000256" key="1">
    <source>
        <dbReference type="ARBA" id="ARBA00004117"/>
    </source>
</evidence>